<proteinExistence type="predicted"/>
<dbReference type="PANTHER" id="PTHR33223">
    <property type="entry name" value="CCHC-TYPE DOMAIN-CONTAINING PROTEIN"/>
    <property type="match status" value="1"/>
</dbReference>
<dbReference type="InterPro" id="IPR005162">
    <property type="entry name" value="Retrotrans_gag_dom"/>
</dbReference>
<feature type="compositionally biased region" description="Polar residues" evidence="1">
    <location>
        <begin position="252"/>
        <end position="264"/>
    </location>
</feature>
<organism evidence="3 4">
    <name type="scientific">Colocasia esculenta</name>
    <name type="common">Wild taro</name>
    <name type="synonym">Arum esculentum</name>
    <dbReference type="NCBI Taxonomy" id="4460"/>
    <lineage>
        <taxon>Eukaryota</taxon>
        <taxon>Viridiplantae</taxon>
        <taxon>Streptophyta</taxon>
        <taxon>Embryophyta</taxon>
        <taxon>Tracheophyta</taxon>
        <taxon>Spermatophyta</taxon>
        <taxon>Magnoliopsida</taxon>
        <taxon>Liliopsida</taxon>
        <taxon>Araceae</taxon>
        <taxon>Aroideae</taxon>
        <taxon>Colocasieae</taxon>
        <taxon>Colocasia</taxon>
    </lineage>
</organism>
<feature type="region of interest" description="Disordered" evidence="1">
    <location>
        <begin position="292"/>
        <end position="378"/>
    </location>
</feature>
<evidence type="ECO:0000259" key="2">
    <source>
        <dbReference type="Pfam" id="PF03732"/>
    </source>
</evidence>
<name>A0A843TLT8_COLES</name>
<feature type="region of interest" description="Disordered" evidence="1">
    <location>
        <begin position="243"/>
        <end position="264"/>
    </location>
</feature>
<accession>A0A843TLT8</accession>
<evidence type="ECO:0000313" key="4">
    <source>
        <dbReference type="Proteomes" id="UP000652761"/>
    </source>
</evidence>
<dbReference type="AlphaFoldDB" id="A0A843TLT8"/>
<protein>
    <recommendedName>
        <fullName evidence="2">Retrotransposon gag domain-containing protein</fullName>
    </recommendedName>
</protein>
<dbReference type="PANTHER" id="PTHR33223:SF8">
    <property type="entry name" value="OS04G0172440 PROTEIN"/>
    <property type="match status" value="1"/>
</dbReference>
<feature type="compositionally biased region" description="Basic and acidic residues" evidence="1">
    <location>
        <begin position="335"/>
        <end position="346"/>
    </location>
</feature>
<reference evidence="3" key="1">
    <citation type="submission" date="2017-07" db="EMBL/GenBank/DDBJ databases">
        <title>Taro Niue Genome Assembly and Annotation.</title>
        <authorList>
            <person name="Atibalentja N."/>
            <person name="Keating K."/>
            <person name="Fields C.J."/>
        </authorList>
    </citation>
    <scope>NUCLEOTIDE SEQUENCE</scope>
    <source>
        <strain evidence="3">Niue_2</strain>
        <tissue evidence="3">Leaf</tissue>
    </source>
</reference>
<evidence type="ECO:0000256" key="1">
    <source>
        <dbReference type="SAM" id="MobiDB-lite"/>
    </source>
</evidence>
<comment type="caution">
    <text evidence="3">The sequence shown here is derived from an EMBL/GenBank/DDBJ whole genome shotgun (WGS) entry which is preliminary data.</text>
</comment>
<gene>
    <name evidence="3" type="ORF">Taro_002756</name>
</gene>
<dbReference type="Proteomes" id="UP000652761">
    <property type="component" value="Unassembled WGS sequence"/>
</dbReference>
<keyword evidence="4" id="KW-1185">Reference proteome</keyword>
<feature type="compositionally biased region" description="Acidic residues" evidence="1">
    <location>
        <begin position="97"/>
        <end position="114"/>
    </location>
</feature>
<sequence length="597" mass="68529">MTQVTFHMRKATYRAVAFRKVFEGQSKVRLLPLGQLRSRKTKNPSLHPLKRKATTTVSRSRRLHCLRRIHKKASRHPSCRIIRSEQGEALAPRPAEEQEDEEPKSPSTEEEGDDYCVAIKKAPLPTSRSHESIATPILSHYQFVSALRFWVRRRQWSRRYLLSDIGHIAIRFRPQRRSLSRPHTPCVRLEHSLEGLRKSPLTVDSHTVAGLDPALYTSQDYEDSLPHDLFGELTPPWVAIVHSSEGHHHNGGPSQNTHPPQSDDQATQLLHLIPQLDQSQIQTLMTALKGKAISSPSPRAGTSRPAAATSGPHVAMGQADNTPIRSRTIRFTPFESEHYLPRESRPRSPSYQPCYSPRRPEPRTRPTSHASSMYAQPSAAPDMMSEWASIKKELQEQRKQVDPRQQHDVHMPNFNGLWVPSPSELPKYYKYNDSGNPHTHIKDFIYESASYQHDRRLMAYLFFRSLDGHALDWFYSLLPKDAEDFTVVKAKFLEQFQDRVGPEYSLTDLMAEKMKSDEDFASYADRWKQMATRVPGYLPEGEKVKIIIANATPAYRNILAMNDITTMHQLYSRARFIQTQLKDSPIHSMFEPQKSRL</sequence>
<dbReference type="EMBL" id="NMUH01000068">
    <property type="protein sequence ID" value="MQL70443.1"/>
    <property type="molecule type" value="Genomic_DNA"/>
</dbReference>
<feature type="domain" description="Retrotransposon gag" evidence="2">
    <location>
        <begin position="461"/>
        <end position="545"/>
    </location>
</feature>
<dbReference type="Pfam" id="PF03732">
    <property type="entry name" value="Retrotrans_gag"/>
    <property type="match status" value="1"/>
</dbReference>
<evidence type="ECO:0000313" key="3">
    <source>
        <dbReference type="EMBL" id="MQL70443.1"/>
    </source>
</evidence>
<feature type="region of interest" description="Disordered" evidence="1">
    <location>
        <begin position="76"/>
        <end position="114"/>
    </location>
</feature>
<dbReference type="OrthoDB" id="1750196at2759"/>